<keyword evidence="11" id="KW-0539">Nucleus</keyword>
<evidence type="ECO:0000256" key="11">
    <source>
        <dbReference type="ARBA" id="ARBA00023242"/>
    </source>
</evidence>
<feature type="compositionally biased region" description="Acidic residues" evidence="14">
    <location>
        <begin position="1"/>
        <end position="19"/>
    </location>
</feature>
<feature type="region of interest" description="Disordered" evidence="14">
    <location>
        <begin position="1"/>
        <end position="90"/>
    </location>
</feature>
<evidence type="ECO:0000256" key="1">
    <source>
        <dbReference type="ARBA" id="ARBA00003813"/>
    </source>
</evidence>
<feature type="region of interest" description="Disordered" evidence="14">
    <location>
        <begin position="1195"/>
        <end position="1228"/>
    </location>
</feature>
<dbReference type="Gene3D" id="1.20.1320.20">
    <property type="entry name" value="hef helicase domain"/>
    <property type="match status" value="1"/>
</dbReference>
<keyword evidence="6" id="KW-0227">DNA damage</keyword>
<keyword evidence="8" id="KW-0347">Helicase</keyword>
<evidence type="ECO:0000256" key="7">
    <source>
        <dbReference type="ARBA" id="ARBA00022801"/>
    </source>
</evidence>
<dbReference type="CDD" id="cd18033">
    <property type="entry name" value="DEXDc_FANCM"/>
    <property type="match status" value="1"/>
</dbReference>
<comment type="similarity">
    <text evidence="3 13">Belongs to the DEAD box helicase family. DEAH subfamily. FANCM sub-subfamily.</text>
</comment>
<dbReference type="PROSITE" id="PS51192">
    <property type="entry name" value="HELICASE_ATP_BIND_1"/>
    <property type="match status" value="1"/>
</dbReference>
<dbReference type="Gene3D" id="3.40.50.300">
    <property type="entry name" value="P-loop containing nucleotide triphosphate hydrolases"/>
    <property type="match status" value="2"/>
</dbReference>
<dbReference type="SMART" id="SM00490">
    <property type="entry name" value="HELICc"/>
    <property type="match status" value="1"/>
</dbReference>
<accession>A0ABR4P3J2</accession>
<feature type="compositionally biased region" description="Basic and acidic residues" evidence="14">
    <location>
        <begin position="836"/>
        <end position="845"/>
    </location>
</feature>
<feature type="domain" description="Helicase C-terminal" evidence="16">
    <location>
        <begin position="642"/>
        <end position="810"/>
    </location>
</feature>
<gene>
    <name evidence="17" type="ORF">PVAG01_10884</name>
</gene>
<dbReference type="CDD" id="cd12091">
    <property type="entry name" value="FANCM_ID"/>
    <property type="match status" value="1"/>
</dbReference>
<keyword evidence="9" id="KW-0067">ATP-binding</keyword>
<feature type="region of interest" description="Disordered" evidence="14">
    <location>
        <begin position="1008"/>
        <end position="1127"/>
    </location>
</feature>
<dbReference type="PANTHER" id="PTHR14025">
    <property type="entry name" value="FANCONI ANEMIA GROUP M FANCM FAMILY MEMBER"/>
    <property type="match status" value="1"/>
</dbReference>
<feature type="region of interest" description="Disordered" evidence="14">
    <location>
        <begin position="106"/>
        <end position="145"/>
    </location>
</feature>
<keyword evidence="7" id="KW-0378">Hydrolase</keyword>
<evidence type="ECO:0000259" key="15">
    <source>
        <dbReference type="PROSITE" id="PS51192"/>
    </source>
</evidence>
<feature type="compositionally biased region" description="Low complexity" evidence="14">
    <location>
        <begin position="1018"/>
        <end position="1031"/>
    </location>
</feature>
<dbReference type="SUPFAM" id="SSF52540">
    <property type="entry name" value="P-loop containing nucleoside triphosphate hydrolases"/>
    <property type="match status" value="1"/>
</dbReference>
<feature type="domain" description="Helicase ATP-binding" evidence="15">
    <location>
        <begin position="298"/>
        <end position="466"/>
    </location>
</feature>
<feature type="compositionally biased region" description="Polar residues" evidence="14">
    <location>
        <begin position="106"/>
        <end position="116"/>
    </location>
</feature>
<dbReference type="SMART" id="SM00487">
    <property type="entry name" value="DEXDc"/>
    <property type="match status" value="1"/>
</dbReference>
<feature type="compositionally biased region" description="Polar residues" evidence="14">
    <location>
        <begin position="1112"/>
        <end position="1127"/>
    </location>
</feature>
<dbReference type="PROSITE" id="PS51194">
    <property type="entry name" value="HELICASE_CTER"/>
    <property type="match status" value="1"/>
</dbReference>
<feature type="compositionally biased region" description="Polar residues" evidence="14">
    <location>
        <begin position="136"/>
        <end position="145"/>
    </location>
</feature>
<dbReference type="Pfam" id="PF00271">
    <property type="entry name" value="Helicase_C"/>
    <property type="match status" value="1"/>
</dbReference>
<comment type="function">
    <text evidence="1 13">ATP-dependent DNA helicase involved in DNA damage repair by homologous recombination and in genome maintenance. Capable of unwinding D-loops. Plays a role in limiting crossover recombinants during mitotic DNA double-strand break (DSB) repair. Component of a FANCM-MHF complex which promotes gene conversion at blocked replication forks, probably by reversal of the stalled fork.</text>
</comment>
<evidence type="ECO:0000256" key="4">
    <source>
        <dbReference type="ARBA" id="ARBA00011390"/>
    </source>
</evidence>
<sequence length="1228" mass="135944">MSISDEEDYGDIADEDLIEFESQASQQLPPHPPPSKKRRTTPLPDNDEISEDELRSTGRRRSSTSAEATRGDDVDEDGQRKKSKYKIHIHENAREVPAAVIVGATQAEQLPDSSPSRIRGPIYKRPRAEPPRASIFSGTSRRQVPASNPVVRVTSNLTPRPAPKPFQRTISGISEEDCARELEDLPSDAFMSSPEFESQPAVRRTTFGSSFSTQGNTATQTTPRQRLAAPQNGLRQTTLFGGRASQIEVPASQVNKVHNYRVDLPPEAPTHHAMDHEALKTWVYPTNLGEIRDYQYSIVKNGLFNNLLVALPTGLGKTFIAATIMFNFFRWFKDAKIVFVAPTKPLVAQQVEACFQTVAIPRSTTAMLTGGIQRALRADEWAEKRVFFMTPQTLDNDLKYGYADPKKIVLLVVDEAHRATGNYAYVNIVKFMRKFNPSFRVLALTATPGGTVEAVQEVIDGLEISKVEIRTEESIDIQQFVHQRNIDQIVLDPSDEIIMVKELYSKALQPLVTKLCGLNAYYNKDPMALTPFGLIQAKSNWAKSPAGKNANQAVKWMAHGLFTVLAGLAHGIKVLNFHGIGPFYANVKELRHGVESKEAGGKYRSQVVDSADFKKMMTTIQTWLNKDDFVGHPKMTYLCDTILNHFLDAGEGRLGDNAPPSSTRVIVFAEYRDSAEDISRVLNRHQPMIRSSVFVGQADSKRSAGMNQEAQQEVIRKFKTGTFNVIVATSIGEEGLDIGQVDLIVCYDASASPIRMLQRMGRTGRKRAGNIVLLLMRGKEEDSFMKAKDNYEQMQKMISSGKRFNFRHDLSTRIIPRDVKPVVEKRIIDIPVENTQDKSLPEPTKRGRKAAAKKAPAKKFHMPDGVETGFTMASHLSGDGVPLTNMGITRKVSKAAQPQLVSIPPLESVLLSADQNNEFQKTYLMVAGNDIQEVGMPDVTVQTLAQRSLSHTVSVKHGSHTKRCVQLFRTLSTCETAATYDMSRYEEEMSDLSWIAPPALVEDDQELKRLPKSKKSAPKTSKPVPKTAKSTAKASNPPSRAAKPTSKPKRNPMPFAEDASEDEGDEDSDVPRQTGEINSDIEGESVGDSDTGGDLESEDEDEGSLRDFISHGPSSMNKISSQFSASSPIVQERPKLFFEPTQFTATQDTNDDDIPDLGQLFSSTVKGKQPIVDADSDEDDTPCTILPPAKLNAKRHISSSVEEETANITAAKARGKRRRIVEDEDSDE</sequence>
<dbReference type="InterPro" id="IPR027417">
    <property type="entry name" value="P-loop_NTPase"/>
</dbReference>
<feature type="compositionally biased region" description="Basic residues" evidence="14">
    <location>
        <begin position="846"/>
        <end position="860"/>
    </location>
</feature>
<name>A0ABR4P3J2_9HELO</name>
<dbReference type="PANTHER" id="PTHR14025:SF20">
    <property type="entry name" value="FANCONI ANEMIA GROUP M PROTEIN"/>
    <property type="match status" value="1"/>
</dbReference>
<evidence type="ECO:0000256" key="14">
    <source>
        <dbReference type="SAM" id="MobiDB-lite"/>
    </source>
</evidence>
<dbReference type="CDD" id="cd18801">
    <property type="entry name" value="SF2_C_FANCM_Hef"/>
    <property type="match status" value="1"/>
</dbReference>
<evidence type="ECO:0000256" key="8">
    <source>
        <dbReference type="ARBA" id="ARBA00022806"/>
    </source>
</evidence>
<evidence type="ECO:0000256" key="6">
    <source>
        <dbReference type="ARBA" id="ARBA00022763"/>
    </source>
</evidence>
<dbReference type="EMBL" id="JBFCZG010000010">
    <property type="protein sequence ID" value="KAL3417874.1"/>
    <property type="molecule type" value="Genomic_DNA"/>
</dbReference>
<evidence type="ECO:0000256" key="12">
    <source>
        <dbReference type="ARBA" id="ARBA00047995"/>
    </source>
</evidence>
<evidence type="ECO:0000256" key="5">
    <source>
        <dbReference type="ARBA" id="ARBA00022741"/>
    </source>
</evidence>
<evidence type="ECO:0000313" key="18">
    <source>
        <dbReference type="Proteomes" id="UP001629113"/>
    </source>
</evidence>
<feature type="compositionally biased region" description="Acidic residues" evidence="14">
    <location>
        <begin position="1079"/>
        <end position="1102"/>
    </location>
</feature>
<dbReference type="Proteomes" id="UP001629113">
    <property type="component" value="Unassembled WGS sequence"/>
</dbReference>
<evidence type="ECO:0000256" key="13">
    <source>
        <dbReference type="RuleBase" id="RU367027"/>
    </source>
</evidence>
<dbReference type="InterPro" id="IPR014001">
    <property type="entry name" value="Helicase_ATP-bd"/>
</dbReference>
<organism evidence="17 18">
    <name type="scientific">Phlyctema vagabunda</name>
    <dbReference type="NCBI Taxonomy" id="108571"/>
    <lineage>
        <taxon>Eukaryota</taxon>
        <taxon>Fungi</taxon>
        <taxon>Dikarya</taxon>
        <taxon>Ascomycota</taxon>
        <taxon>Pezizomycotina</taxon>
        <taxon>Leotiomycetes</taxon>
        <taxon>Helotiales</taxon>
        <taxon>Dermateaceae</taxon>
        <taxon>Phlyctema</taxon>
    </lineage>
</organism>
<dbReference type="InterPro" id="IPR044749">
    <property type="entry name" value="FANCM_DEXDc"/>
</dbReference>
<dbReference type="InterPro" id="IPR001650">
    <property type="entry name" value="Helicase_C-like"/>
</dbReference>
<evidence type="ECO:0000256" key="10">
    <source>
        <dbReference type="ARBA" id="ARBA00023204"/>
    </source>
</evidence>
<keyword evidence="5" id="KW-0547">Nucleotide-binding</keyword>
<keyword evidence="10" id="KW-0234">DNA repair</keyword>
<evidence type="ECO:0000259" key="16">
    <source>
        <dbReference type="PROSITE" id="PS51194"/>
    </source>
</evidence>
<feature type="compositionally biased region" description="Basic and acidic residues" evidence="14">
    <location>
        <begin position="69"/>
        <end position="80"/>
    </location>
</feature>
<dbReference type="Pfam" id="PF04851">
    <property type="entry name" value="ResIII"/>
    <property type="match status" value="1"/>
</dbReference>
<comment type="subcellular location">
    <subcellularLocation>
        <location evidence="2 13">Nucleus</location>
    </subcellularLocation>
</comment>
<protein>
    <recommendedName>
        <fullName evidence="13">ATP-dependent DNA helicase</fullName>
        <ecNumber evidence="13">3.6.4.12</ecNumber>
    </recommendedName>
</protein>
<reference evidence="17 18" key="1">
    <citation type="submission" date="2024-06" db="EMBL/GenBank/DDBJ databases">
        <title>Complete genome of Phlyctema vagabunda strain 19-DSS-EL-015.</title>
        <authorList>
            <person name="Fiorenzani C."/>
        </authorList>
    </citation>
    <scope>NUCLEOTIDE SEQUENCE [LARGE SCALE GENOMIC DNA]</scope>
    <source>
        <strain evidence="17 18">19-DSS-EL-015</strain>
    </source>
</reference>
<keyword evidence="18" id="KW-1185">Reference proteome</keyword>
<feature type="region of interest" description="Disordered" evidence="14">
    <location>
        <begin position="836"/>
        <end position="863"/>
    </location>
</feature>
<dbReference type="InterPro" id="IPR006935">
    <property type="entry name" value="Helicase/UvrB_N"/>
</dbReference>
<comment type="catalytic activity">
    <reaction evidence="12 13">
        <text>ATP + H2O = ADP + phosphate + H(+)</text>
        <dbReference type="Rhea" id="RHEA:13065"/>
        <dbReference type="ChEBI" id="CHEBI:15377"/>
        <dbReference type="ChEBI" id="CHEBI:15378"/>
        <dbReference type="ChEBI" id="CHEBI:30616"/>
        <dbReference type="ChEBI" id="CHEBI:43474"/>
        <dbReference type="ChEBI" id="CHEBI:456216"/>
        <dbReference type="EC" id="3.6.4.12"/>
    </reaction>
</comment>
<comment type="caution">
    <text evidence="17">The sequence shown here is derived from an EMBL/GenBank/DDBJ whole genome shotgun (WGS) entry which is preliminary data.</text>
</comment>
<comment type="subunit">
    <text evidence="4 13">Interacts with the MHF histone-fold complex to form the FANCM-MHF complex.</text>
</comment>
<evidence type="ECO:0000313" key="17">
    <source>
        <dbReference type="EMBL" id="KAL3417874.1"/>
    </source>
</evidence>
<evidence type="ECO:0000256" key="9">
    <source>
        <dbReference type="ARBA" id="ARBA00022840"/>
    </source>
</evidence>
<evidence type="ECO:0000256" key="2">
    <source>
        <dbReference type="ARBA" id="ARBA00004123"/>
    </source>
</evidence>
<feature type="compositionally biased region" description="Acidic residues" evidence="14">
    <location>
        <begin position="1058"/>
        <end position="1068"/>
    </location>
</feature>
<dbReference type="EC" id="3.6.4.12" evidence="13"/>
<proteinExistence type="inferred from homology"/>
<evidence type="ECO:0000256" key="3">
    <source>
        <dbReference type="ARBA" id="ARBA00009889"/>
    </source>
</evidence>
<dbReference type="InterPro" id="IPR039686">
    <property type="entry name" value="FANCM/Mph1-like_ID"/>
</dbReference>